<dbReference type="SUPFAM" id="SSF69189">
    <property type="entry name" value="Penicillin-binding protein associated domain"/>
    <property type="match status" value="1"/>
</dbReference>
<accession>A0A0R1VE10</accession>
<sequence>MVVSPLGATTAKAATIDANAALAIDASTGQILYQQNAKQSLPIASMSKLLTMIVIEQEIKAGKLSWNSQLKITQAEAELSENTEYSNITLEAGKSYTVKELVTAALLKSADAATITLSRATGDNTAEFAQKMTKAARKIGVKDAKIYNAVGLTNEQMGTFKTKGVAADAENQMSAEDVALIAQYVIKKYPDLLKITQQSSATVAGQTVENTNSLLTGFTYHNQQVKIDGLKTGTSDQAGNCFVSTGKYRGHRLITVIMHAGGSDSSNRFTQTQKLYETVLGSYSPHWLTAKYSVKVAHAKSKKVKLVYQSASSIWVKKGTKLKQPKIQLLKAYQTKSHKLKAPVKASDLVANAVYQQAQGLNGGKLKVALYPEKSLPKLNAFMDFFRTITGQN</sequence>
<dbReference type="GO" id="GO:0009002">
    <property type="term" value="F:serine-type D-Ala-D-Ala carboxypeptidase activity"/>
    <property type="evidence" value="ECO:0007669"/>
    <property type="project" value="InterPro"/>
</dbReference>
<dbReference type="PANTHER" id="PTHR21581:SF11">
    <property type="entry name" value="D-ALANYL-D-ALANINE CARBOXYPEPTIDASE DACA"/>
    <property type="match status" value="1"/>
</dbReference>
<reference evidence="12 13" key="1">
    <citation type="journal article" date="2015" name="Genome Announc.">
        <title>Expanding the biotechnology potential of lactobacilli through comparative genomics of 213 strains and associated genera.</title>
        <authorList>
            <person name="Sun Z."/>
            <person name="Harris H.M."/>
            <person name="McCann A."/>
            <person name="Guo C."/>
            <person name="Argimon S."/>
            <person name="Zhang W."/>
            <person name="Yang X."/>
            <person name="Jeffery I.B."/>
            <person name="Cooney J.C."/>
            <person name="Kagawa T.F."/>
            <person name="Liu W."/>
            <person name="Song Y."/>
            <person name="Salvetti E."/>
            <person name="Wrobel A."/>
            <person name="Rasinkangas P."/>
            <person name="Parkhill J."/>
            <person name="Rea M.C."/>
            <person name="O'Sullivan O."/>
            <person name="Ritari J."/>
            <person name="Douillard F.P."/>
            <person name="Paul Ross R."/>
            <person name="Yang R."/>
            <person name="Briner A.E."/>
            <person name="Felis G.E."/>
            <person name="de Vos W.M."/>
            <person name="Barrangou R."/>
            <person name="Klaenhammer T.R."/>
            <person name="Caufield P.W."/>
            <person name="Cui Y."/>
            <person name="Zhang H."/>
            <person name="O'Toole P.W."/>
        </authorList>
    </citation>
    <scope>NUCLEOTIDE SEQUENCE [LARGE SCALE GENOMIC DNA]</scope>
    <source>
        <strain evidence="12 13">DSM 16045</strain>
    </source>
</reference>
<dbReference type="InterPro" id="IPR012338">
    <property type="entry name" value="Beta-lactam/transpept-like"/>
</dbReference>
<dbReference type="PANTHER" id="PTHR21581">
    <property type="entry name" value="D-ALANYL-D-ALANINE CARBOXYPEPTIDASE"/>
    <property type="match status" value="1"/>
</dbReference>
<dbReference type="Gene3D" id="3.40.710.10">
    <property type="entry name" value="DD-peptidase/beta-lactamase superfamily"/>
    <property type="match status" value="1"/>
</dbReference>
<dbReference type="AlphaFoldDB" id="A0A0R1VE10"/>
<dbReference type="InterPro" id="IPR001967">
    <property type="entry name" value="Peptidase_S11_N"/>
</dbReference>
<evidence type="ECO:0000313" key="12">
    <source>
        <dbReference type="EMBL" id="KRM02363.1"/>
    </source>
</evidence>
<feature type="domain" description="Peptidase S11 D-alanyl-D-alanine carboxypeptidase A N-terminal" evidence="11">
    <location>
        <begin position="9"/>
        <end position="260"/>
    </location>
</feature>
<keyword evidence="3" id="KW-0732">Signal</keyword>
<feature type="binding site" evidence="9">
    <location>
        <position position="231"/>
    </location>
    <ligand>
        <name>substrate</name>
    </ligand>
</feature>
<dbReference type="Proteomes" id="UP000051739">
    <property type="component" value="Unassembled WGS sequence"/>
</dbReference>
<proteinExistence type="inferred from homology"/>
<evidence type="ECO:0000259" key="11">
    <source>
        <dbReference type="Pfam" id="PF00768"/>
    </source>
</evidence>
<feature type="active site" evidence="8">
    <location>
        <position position="109"/>
    </location>
</feature>
<comment type="function">
    <text evidence="1">Removes C-terminal D-alanyl residues from sugar-peptide cell wall precursors.</text>
</comment>
<dbReference type="GO" id="GO:0071555">
    <property type="term" value="P:cell wall organization"/>
    <property type="evidence" value="ECO:0007669"/>
    <property type="project" value="UniProtKB-KW"/>
</dbReference>
<evidence type="ECO:0000256" key="3">
    <source>
        <dbReference type="ARBA" id="ARBA00022729"/>
    </source>
</evidence>
<dbReference type="Pfam" id="PF00768">
    <property type="entry name" value="Peptidase_S11"/>
    <property type="match status" value="1"/>
</dbReference>
<keyword evidence="6" id="KW-0573">Peptidoglycan synthesis</keyword>
<dbReference type="PRINTS" id="PR00725">
    <property type="entry name" value="DADACBPTASE1"/>
</dbReference>
<dbReference type="GO" id="GO:0006508">
    <property type="term" value="P:proteolysis"/>
    <property type="evidence" value="ECO:0007669"/>
    <property type="project" value="InterPro"/>
</dbReference>
<evidence type="ECO:0000256" key="2">
    <source>
        <dbReference type="ARBA" id="ARBA00007164"/>
    </source>
</evidence>
<evidence type="ECO:0000256" key="6">
    <source>
        <dbReference type="ARBA" id="ARBA00022984"/>
    </source>
</evidence>
<dbReference type="SUPFAM" id="SSF56601">
    <property type="entry name" value="beta-lactamase/transpeptidase-like"/>
    <property type="match status" value="1"/>
</dbReference>
<evidence type="ECO:0000256" key="8">
    <source>
        <dbReference type="PIRSR" id="PIRSR618044-1"/>
    </source>
</evidence>
<dbReference type="EMBL" id="AZFN01000012">
    <property type="protein sequence ID" value="KRM02363.1"/>
    <property type="molecule type" value="Genomic_DNA"/>
</dbReference>
<evidence type="ECO:0000256" key="9">
    <source>
        <dbReference type="PIRSR" id="PIRSR618044-2"/>
    </source>
</evidence>
<dbReference type="Gene3D" id="2.60.410.10">
    <property type="entry name" value="D-Ala-D-Ala carboxypeptidase, C-terminal domain"/>
    <property type="match status" value="1"/>
</dbReference>
<keyword evidence="7" id="KW-0961">Cell wall biogenesis/degradation</keyword>
<gene>
    <name evidence="12" type="ORF">FC60_GL000333</name>
</gene>
<feature type="active site" description="Acyl-ester intermediate" evidence="8">
    <location>
        <position position="45"/>
    </location>
</feature>
<organism evidence="12 13">
    <name type="scientific">Limosilactobacillus gastricus DSM 16045</name>
    <dbReference type="NCBI Taxonomy" id="1423749"/>
    <lineage>
        <taxon>Bacteria</taxon>
        <taxon>Bacillati</taxon>
        <taxon>Bacillota</taxon>
        <taxon>Bacilli</taxon>
        <taxon>Lactobacillales</taxon>
        <taxon>Lactobacillaceae</taxon>
        <taxon>Limosilactobacillus</taxon>
    </lineage>
</organism>
<evidence type="ECO:0000256" key="4">
    <source>
        <dbReference type="ARBA" id="ARBA00022801"/>
    </source>
</evidence>
<dbReference type="InterPro" id="IPR037167">
    <property type="entry name" value="Peptidase_S11_C_sf"/>
</dbReference>
<keyword evidence="5" id="KW-0133">Cell shape</keyword>
<evidence type="ECO:0000256" key="5">
    <source>
        <dbReference type="ARBA" id="ARBA00022960"/>
    </source>
</evidence>
<evidence type="ECO:0000256" key="1">
    <source>
        <dbReference type="ARBA" id="ARBA00003217"/>
    </source>
</evidence>
<feature type="active site" description="Proton acceptor" evidence="8">
    <location>
        <position position="48"/>
    </location>
</feature>
<evidence type="ECO:0000313" key="13">
    <source>
        <dbReference type="Proteomes" id="UP000051739"/>
    </source>
</evidence>
<name>A0A0R1VE10_9LACO</name>
<protein>
    <submittedName>
        <fullName evidence="12">D-alanyl-D-alanine</fullName>
    </submittedName>
</protein>
<keyword evidence="4" id="KW-0378">Hydrolase</keyword>
<dbReference type="InterPro" id="IPR015956">
    <property type="entry name" value="Peniciliin-bd_prot_C_sf"/>
</dbReference>
<comment type="caution">
    <text evidence="12">The sequence shown here is derived from an EMBL/GenBank/DDBJ whole genome shotgun (WGS) entry which is preliminary data.</text>
</comment>
<dbReference type="PATRIC" id="fig|1423749.3.peg.334"/>
<keyword evidence="13" id="KW-1185">Reference proteome</keyword>
<comment type="similarity">
    <text evidence="2 10">Belongs to the peptidase S11 family.</text>
</comment>
<evidence type="ECO:0000256" key="10">
    <source>
        <dbReference type="RuleBase" id="RU004016"/>
    </source>
</evidence>
<dbReference type="GO" id="GO:0009252">
    <property type="term" value="P:peptidoglycan biosynthetic process"/>
    <property type="evidence" value="ECO:0007669"/>
    <property type="project" value="UniProtKB-KW"/>
</dbReference>
<dbReference type="InterPro" id="IPR018044">
    <property type="entry name" value="Peptidase_S11"/>
</dbReference>
<evidence type="ECO:0000256" key="7">
    <source>
        <dbReference type="ARBA" id="ARBA00023316"/>
    </source>
</evidence>
<dbReference type="GO" id="GO:0008360">
    <property type="term" value="P:regulation of cell shape"/>
    <property type="evidence" value="ECO:0007669"/>
    <property type="project" value="UniProtKB-KW"/>
</dbReference>